<feature type="region of interest" description="Disordered" evidence="1">
    <location>
        <begin position="1"/>
        <end position="23"/>
    </location>
</feature>
<dbReference type="EMBL" id="DQ403360">
    <property type="protein sequence ID" value="ABD74847.1"/>
    <property type="molecule type" value="Genomic_DNA"/>
</dbReference>
<evidence type="ECO:0000313" key="2">
    <source>
        <dbReference type="EMBL" id="ABD74847.1"/>
    </source>
</evidence>
<evidence type="ECO:0000256" key="1">
    <source>
        <dbReference type="SAM" id="MobiDB-lite"/>
    </source>
</evidence>
<proteinExistence type="predicted"/>
<organism evidence="2">
    <name type="scientific">Sinorhizobium arboris</name>
    <dbReference type="NCBI Taxonomy" id="76745"/>
    <lineage>
        <taxon>Bacteria</taxon>
        <taxon>Pseudomonadati</taxon>
        <taxon>Pseudomonadota</taxon>
        <taxon>Alphaproteobacteria</taxon>
        <taxon>Hyphomicrobiales</taxon>
        <taxon>Rhizobiaceae</taxon>
        <taxon>Sinorhizobium/Ensifer group</taxon>
        <taxon>Sinorhizobium</taxon>
    </lineage>
</organism>
<sequence length="47" mass="4914">MNPATFGAIFAASDPDAPKTQRGQTRLPALCTIGIDALPALCRRTQG</sequence>
<protein>
    <submittedName>
        <fullName evidence="2">Uncharacterized protein</fullName>
    </submittedName>
</protein>
<dbReference type="AlphaFoldDB" id="D1CSP3"/>
<feature type="non-terminal residue" evidence="2">
    <location>
        <position position="47"/>
    </location>
</feature>
<name>D1CSP3_9HYPH</name>
<accession>D1CSP3</accession>
<reference evidence="2" key="1">
    <citation type="submission" date="2006-02" db="EMBL/GenBank/DDBJ databases">
        <title>Sampling the accessory genome of the Sinorhizobium genus by suppressive subtractive hybridization.</title>
        <authorList>
            <person name="Moulin L."/>
            <person name="Ghazoui Z."/>
            <person name="Young P."/>
        </authorList>
    </citation>
    <scope>NUCLEOTIDE SEQUENCE</scope>
    <source>
        <strain evidence="2">LMG14919</strain>
    </source>
</reference>